<dbReference type="EMBL" id="PCXQ01000007">
    <property type="protein sequence ID" value="PJE50393.1"/>
    <property type="molecule type" value="Genomic_DNA"/>
</dbReference>
<feature type="domain" description="DNA polymerase III beta sliding clamp N-terminal" evidence="10">
    <location>
        <begin position="1"/>
        <end position="118"/>
    </location>
</feature>
<evidence type="ECO:0000256" key="8">
    <source>
        <dbReference type="ARBA" id="ARBA00023125"/>
    </source>
</evidence>
<dbReference type="SUPFAM" id="SSF55979">
    <property type="entry name" value="DNA clamp"/>
    <property type="match status" value="3"/>
</dbReference>
<evidence type="ECO:0000256" key="4">
    <source>
        <dbReference type="ARBA" id="ARBA00022679"/>
    </source>
</evidence>
<gene>
    <name evidence="13" type="primary">dnaN</name>
    <name evidence="13" type="ORF">COV29_04465</name>
</gene>
<dbReference type="GO" id="GO:0009360">
    <property type="term" value="C:DNA polymerase III complex"/>
    <property type="evidence" value="ECO:0007669"/>
    <property type="project" value="InterPro"/>
</dbReference>
<dbReference type="InterPro" id="IPR022634">
    <property type="entry name" value="DNA_polIII_beta_N"/>
</dbReference>
<keyword evidence="4 9" id="KW-0808">Transferase</keyword>
<keyword evidence="7 9" id="KW-0239">DNA-directed DNA polymerase</keyword>
<comment type="function">
    <text evidence="9">Confers DNA tethering and processivity to DNA polymerases and other proteins. Acts as a clamp, forming a ring around DNA (a reaction catalyzed by the clamp-loading complex) which diffuses in an ATP-independent manner freely and bidirectionally along dsDNA. Initially characterized for its ability to contact the catalytic subunit of DNA polymerase III (Pol III), a complex, multichain enzyme responsible for most of the replicative synthesis in bacteria; Pol III exhibits 3'-5' exonuclease proofreading activity. The beta chain is required for initiation of replication as well as for processivity of DNA replication.</text>
</comment>
<evidence type="ECO:0000259" key="11">
    <source>
        <dbReference type="Pfam" id="PF02767"/>
    </source>
</evidence>
<dbReference type="Pfam" id="PF00712">
    <property type="entry name" value="DNA_pol3_beta"/>
    <property type="match status" value="1"/>
</dbReference>
<reference evidence="13 14" key="1">
    <citation type="submission" date="2017-09" db="EMBL/GenBank/DDBJ databases">
        <title>Depth-based differentiation of microbial function through sediment-hosted aquifers and enrichment of novel symbionts in the deep terrestrial subsurface.</title>
        <authorList>
            <person name="Probst A.J."/>
            <person name="Ladd B."/>
            <person name="Jarett J.K."/>
            <person name="Geller-Mcgrath D.E."/>
            <person name="Sieber C.M."/>
            <person name="Emerson J.B."/>
            <person name="Anantharaman K."/>
            <person name="Thomas B.C."/>
            <person name="Malmstrom R."/>
            <person name="Stieglmeier M."/>
            <person name="Klingl A."/>
            <person name="Woyke T."/>
            <person name="Ryan C.M."/>
            <person name="Banfield J.F."/>
        </authorList>
    </citation>
    <scope>NUCLEOTIDE SEQUENCE [LARGE SCALE GENOMIC DNA]</scope>
    <source>
        <strain evidence="13">CG10_big_fil_rev_8_21_14_0_10_36_16</strain>
    </source>
</reference>
<protein>
    <recommendedName>
        <fullName evidence="9">Beta sliding clamp</fullName>
    </recommendedName>
</protein>
<evidence type="ECO:0000256" key="3">
    <source>
        <dbReference type="ARBA" id="ARBA00022490"/>
    </source>
</evidence>
<evidence type="ECO:0000259" key="12">
    <source>
        <dbReference type="Pfam" id="PF02768"/>
    </source>
</evidence>
<dbReference type="GO" id="GO:0006271">
    <property type="term" value="P:DNA strand elongation involved in DNA replication"/>
    <property type="evidence" value="ECO:0007669"/>
    <property type="project" value="TreeGrafter"/>
</dbReference>
<name>A0A2J0Q6G3_9BACT</name>
<evidence type="ECO:0000256" key="9">
    <source>
        <dbReference type="PIRNR" id="PIRNR000804"/>
    </source>
</evidence>
<dbReference type="Pfam" id="PF02767">
    <property type="entry name" value="DNA_pol3_beta_2"/>
    <property type="match status" value="1"/>
</dbReference>
<dbReference type="PANTHER" id="PTHR30478:SF0">
    <property type="entry name" value="BETA SLIDING CLAMP"/>
    <property type="match status" value="1"/>
</dbReference>
<dbReference type="SMART" id="SM00480">
    <property type="entry name" value="POL3Bc"/>
    <property type="match status" value="1"/>
</dbReference>
<dbReference type="GO" id="GO:0003887">
    <property type="term" value="F:DNA-directed DNA polymerase activity"/>
    <property type="evidence" value="ECO:0007669"/>
    <property type="project" value="UniProtKB-UniRule"/>
</dbReference>
<organism evidence="13 14">
    <name type="scientific">Candidatus Yanofskybacteria bacterium CG10_big_fil_rev_8_21_14_0_10_36_16</name>
    <dbReference type="NCBI Taxonomy" id="1975096"/>
    <lineage>
        <taxon>Bacteria</taxon>
        <taxon>Candidatus Yanofskyibacteriota</taxon>
    </lineage>
</organism>
<dbReference type="Pfam" id="PF02768">
    <property type="entry name" value="DNA_pol3_beta_3"/>
    <property type="match status" value="1"/>
</dbReference>
<dbReference type="Gene3D" id="3.70.10.10">
    <property type="match status" value="1"/>
</dbReference>
<dbReference type="AlphaFoldDB" id="A0A2J0Q6G3"/>
<dbReference type="NCBIfam" id="TIGR00663">
    <property type="entry name" value="dnan"/>
    <property type="match status" value="1"/>
</dbReference>
<sequence length="364" mass="40596">MQITVNREKLNNALRILERIISKNVSLPILSTVKLKTEKNNVKISATNLELGINCWLGAKIAKDGEVAVPARLFSGLVSNIKDEKISLVTDGNTLKIDSEDYKTKLLGYSTEDFPIIPKIKKENEVSFNPQELKQSLASVIDSVLPSDTRPELAGVFINVGDKKIEFASTDSFRLSEKIVDNIEGGSYKGSLILPRQTAVELMRIAETYNGKINIVIAENQIMAYGNDFELVSRLVDGRYPDYKKIIPDKIVSLLRLKKGDFERSIRTAGFFSSSIYDIKLKVTNNKTEIIAQNNDKGNMVASLSSELKNNPFEVTVNYNYLLDGLKNISTENVIIKHTGDGSPLLMVPDKEDGFLYLIMPLRS</sequence>
<proteinExistence type="inferred from homology"/>
<dbReference type="PANTHER" id="PTHR30478">
    <property type="entry name" value="DNA POLYMERASE III SUBUNIT BETA"/>
    <property type="match status" value="1"/>
</dbReference>
<keyword evidence="6 9" id="KW-0235">DNA replication</keyword>
<evidence type="ECO:0000256" key="7">
    <source>
        <dbReference type="ARBA" id="ARBA00022932"/>
    </source>
</evidence>
<dbReference type="Gene3D" id="3.10.150.10">
    <property type="entry name" value="DNA Polymerase III, subunit A, domain 2"/>
    <property type="match status" value="1"/>
</dbReference>
<feature type="domain" description="DNA polymerase III beta sliding clamp central" evidence="11">
    <location>
        <begin position="129"/>
        <end position="242"/>
    </location>
</feature>
<keyword evidence="3 9" id="KW-0963">Cytoplasm</keyword>
<dbReference type="GO" id="GO:0008408">
    <property type="term" value="F:3'-5' exonuclease activity"/>
    <property type="evidence" value="ECO:0007669"/>
    <property type="project" value="InterPro"/>
</dbReference>
<dbReference type="InterPro" id="IPR022637">
    <property type="entry name" value="DNA_polIII_beta_cen"/>
</dbReference>
<feature type="domain" description="DNA polymerase III beta sliding clamp C-terminal" evidence="12">
    <location>
        <begin position="244"/>
        <end position="363"/>
    </location>
</feature>
<evidence type="ECO:0000259" key="10">
    <source>
        <dbReference type="Pfam" id="PF00712"/>
    </source>
</evidence>
<comment type="subunit">
    <text evidence="9">Forms a ring-shaped head-to-tail homodimer around DNA.</text>
</comment>
<keyword evidence="5 9" id="KW-0548">Nucleotidyltransferase</keyword>
<dbReference type="InterPro" id="IPR046938">
    <property type="entry name" value="DNA_clamp_sf"/>
</dbReference>
<keyword evidence="8" id="KW-0238">DNA-binding</keyword>
<comment type="caution">
    <text evidence="13">The sequence shown here is derived from an EMBL/GenBank/DDBJ whole genome shotgun (WGS) entry which is preliminary data.</text>
</comment>
<accession>A0A2J0Q6G3</accession>
<comment type="similarity">
    <text evidence="2 9">Belongs to the beta sliding clamp family.</text>
</comment>
<dbReference type="CDD" id="cd00140">
    <property type="entry name" value="beta_clamp"/>
    <property type="match status" value="1"/>
</dbReference>
<dbReference type="Proteomes" id="UP000228496">
    <property type="component" value="Unassembled WGS sequence"/>
</dbReference>
<dbReference type="InterPro" id="IPR022635">
    <property type="entry name" value="DNA_polIII_beta_C"/>
</dbReference>
<evidence type="ECO:0000256" key="2">
    <source>
        <dbReference type="ARBA" id="ARBA00010752"/>
    </source>
</evidence>
<dbReference type="InterPro" id="IPR001001">
    <property type="entry name" value="DNA_polIII_beta"/>
</dbReference>
<dbReference type="PIRSF" id="PIRSF000804">
    <property type="entry name" value="DNA_pol_III_b"/>
    <property type="match status" value="1"/>
</dbReference>
<comment type="subcellular location">
    <subcellularLocation>
        <location evidence="1 9">Cytoplasm</location>
    </subcellularLocation>
</comment>
<evidence type="ECO:0000313" key="14">
    <source>
        <dbReference type="Proteomes" id="UP000228496"/>
    </source>
</evidence>
<dbReference type="GO" id="GO:0003677">
    <property type="term" value="F:DNA binding"/>
    <property type="evidence" value="ECO:0007669"/>
    <property type="project" value="UniProtKB-UniRule"/>
</dbReference>
<dbReference type="GO" id="GO:0005737">
    <property type="term" value="C:cytoplasm"/>
    <property type="evidence" value="ECO:0007669"/>
    <property type="project" value="UniProtKB-SubCell"/>
</dbReference>
<evidence type="ECO:0000313" key="13">
    <source>
        <dbReference type="EMBL" id="PJE50393.1"/>
    </source>
</evidence>
<evidence type="ECO:0000256" key="1">
    <source>
        <dbReference type="ARBA" id="ARBA00004496"/>
    </source>
</evidence>
<evidence type="ECO:0000256" key="5">
    <source>
        <dbReference type="ARBA" id="ARBA00022695"/>
    </source>
</evidence>
<evidence type="ECO:0000256" key="6">
    <source>
        <dbReference type="ARBA" id="ARBA00022705"/>
    </source>
</evidence>